<comment type="catalytic activity">
    <reaction evidence="1">
        <text>ATP + protein L-histidine = ADP + protein N-phospho-L-histidine.</text>
        <dbReference type="EC" id="2.7.13.3"/>
    </reaction>
</comment>
<dbReference type="EMBL" id="JABAIL010000005">
    <property type="protein sequence ID" value="NLR92815.1"/>
    <property type="molecule type" value="Genomic_DNA"/>
</dbReference>
<dbReference type="InterPro" id="IPR004358">
    <property type="entry name" value="Sig_transdc_His_kin-like_C"/>
</dbReference>
<evidence type="ECO:0000256" key="2">
    <source>
        <dbReference type="ARBA" id="ARBA00012438"/>
    </source>
</evidence>
<keyword evidence="7" id="KW-0902">Two-component regulatory system</keyword>
<organism evidence="10 11">
    <name type="scientific">Flammeovirga agarivorans</name>
    <dbReference type="NCBI Taxonomy" id="2726742"/>
    <lineage>
        <taxon>Bacteria</taxon>
        <taxon>Pseudomonadati</taxon>
        <taxon>Bacteroidota</taxon>
        <taxon>Cytophagia</taxon>
        <taxon>Cytophagales</taxon>
        <taxon>Flammeovirgaceae</taxon>
        <taxon>Flammeovirga</taxon>
    </lineage>
</organism>
<name>A0A7X8SMC6_9BACT</name>
<dbReference type="Proteomes" id="UP000585050">
    <property type="component" value="Unassembled WGS sequence"/>
</dbReference>
<keyword evidence="8" id="KW-0812">Transmembrane</keyword>
<evidence type="ECO:0000256" key="1">
    <source>
        <dbReference type="ARBA" id="ARBA00000085"/>
    </source>
</evidence>
<protein>
    <recommendedName>
        <fullName evidence="2">histidine kinase</fullName>
        <ecNumber evidence="2">2.7.13.3</ecNumber>
    </recommendedName>
</protein>
<evidence type="ECO:0000313" key="10">
    <source>
        <dbReference type="EMBL" id="NLR92815.1"/>
    </source>
</evidence>
<dbReference type="AlphaFoldDB" id="A0A7X8SMC6"/>
<comment type="caution">
    <text evidence="10">The sequence shown here is derived from an EMBL/GenBank/DDBJ whole genome shotgun (WGS) entry which is preliminary data.</text>
</comment>
<keyword evidence="4" id="KW-0547">Nucleotide-binding</keyword>
<dbReference type="InterPro" id="IPR036890">
    <property type="entry name" value="HATPase_C_sf"/>
</dbReference>
<evidence type="ECO:0000256" key="8">
    <source>
        <dbReference type="SAM" id="Phobius"/>
    </source>
</evidence>
<evidence type="ECO:0000256" key="7">
    <source>
        <dbReference type="ARBA" id="ARBA00023012"/>
    </source>
</evidence>
<dbReference type="GO" id="GO:0000160">
    <property type="term" value="P:phosphorelay signal transduction system"/>
    <property type="evidence" value="ECO:0007669"/>
    <property type="project" value="UniProtKB-KW"/>
</dbReference>
<dbReference type="PANTHER" id="PTHR43065">
    <property type="entry name" value="SENSOR HISTIDINE KINASE"/>
    <property type="match status" value="1"/>
</dbReference>
<dbReference type="SUPFAM" id="SSF55874">
    <property type="entry name" value="ATPase domain of HSP90 chaperone/DNA topoisomerase II/histidine kinase"/>
    <property type="match status" value="1"/>
</dbReference>
<evidence type="ECO:0000256" key="4">
    <source>
        <dbReference type="ARBA" id="ARBA00022741"/>
    </source>
</evidence>
<dbReference type="SMART" id="SM00387">
    <property type="entry name" value="HATPase_c"/>
    <property type="match status" value="1"/>
</dbReference>
<keyword evidence="8" id="KW-1133">Transmembrane helix</keyword>
<dbReference type="EC" id="2.7.13.3" evidence="2"/>
<dbReference type="PROSITE" id="PS50109">
    <property type="entry name" value="HIS_KIN"/>
    <property type="match status" value="1"/>
</dbReference>
<dbReference type="PANTHER" id="PTHR43065:SF46">
    <property type="entry name" value="C4-DICARBOXYLATE TRANSPORT SENSOR PROTEIN DCTB"/>
    <property type="match status" value="1"/>
</dbReference>
<evidence type="ECO:0000256" key="5">
    <source>
        <dbReference type="ARBA" id="ARBA00022777"/>
    </source>
</evidence>
<feature type="transmembrane region" description="Helical" evidence="8">
    <location>
        <begin position="32"/>
        <end position="51"/>
    </location>
</feature>
<dbReference type="InterPro" id="IPR005467">
    <property type="entry name" value="His_kinase_dom"/>
</dbReference>
<evidence type="ECO:0000313" key="11">
    <source>
        <dbReference type="Proteomes" id="UP000585050"/>
    </source>
</evidence>
<feature type="transmembrane region" description="Helical" evidence="8">
    <location>
        <begin position="7"/>
        <end position="26"/>
    </location>
</feature>
<keyword evidence="11" id="KW-1185">Reference proteome</keyword>
<keyword evidence="3" id="KW-0808">Transferase</keyword>
<dbReference type="Pfam" id="PF02518">
    <property type="entry name" value="HATPase_c"/>
    <property type="match status" value="1"/>
</dbReference>
<dbReference type="GO" id="GO:0005524">
    <property type="term" value="F:ATP binding"/>
    <property type="evidence" value="ECO:0007669"/>
    <property type="project" value="UniProtKB-KW"/>
</dbReference>
<keyword evidence="5 10" id="KW-0418">Kinase</keyword>
<reference evidence="10 11" key="1">
    <citation type="submission" date="2020-04" db="EMBL/GenBank/DDBJ databases">
        <title>Flammeovirga sp. SR4, a novel species isolated from seawater.</title>
        <authorList>
            <person name="Wang X."/>
        </authorList>
    </citation>
    <scope>NUCLEOTIDE SEQUENCE [LARGE SCALE GENOMIC DNA]</scope>
    <source>
        <strain evidence="10 11">SR4</strain>
    </source>
</reference>
<accession>A0A7X8SMC6</accession>
<evidence type="ECO:0000256" key="3">
    <source>
        <dbReference type="ARBA" id="ARBA00022679"/>
    </source>
</evidence>
<keyword evidence="6" id="KW-0067">ATP-binding</keyword>
<proteinExistence type="predicted"/>
<keyword evidence="8" id="KW-0472">Membrane</keyword>
<feature type="domain" description="Histidine kinase" evidence="9">
    <location>
        <begin position="219"/>
        <end position="438"/>
    </location>
</feature>
<dbReference type="RefSeq" id="WP_168883533.1">
    <property type="nucleotide sequence ID" value="NZ_JABAIL010000005.1"/>
</dbReference>
<dbReference type="GO" id="GO:0004673">
    <property type="term" value="F:protein histidine kinase activity"/>
    <property type="evidence" value="ECO:0007669"/>
    <property type="project" value="UniProtKB-EC"/>
</dbReference>
<dbReference type="InterPro" id="IPR003594">
    <property type="entry name" value="HATPase_dom"/>
</dbReference>
<dbReference type="Gene3D" id="3.30.565.10">
    <property type="entry name" value="Histidine kinase-like ATPase, C-terminal domain"/>
    <property type="match status" value="1"/>
</dbReference>
<evidence type="ECO:0000259" key="9">
    <source>
        <dbReference type="PROSITE" id="PS50109"/>
    </source>
</evidence>
<sequence length="438" mass="50153">MKTSRYLLLGFSGLLLILLGGLMVYYQNTILLLITFGILAGLVLTYQLTTIKKIIDKGLLMVEAIGNEDLGFLHAHNFKLFDEHYQHRLQKLYHSFSKIKKESLKQEKYLSWLVENQDVGICTYNEEGHVIHVNTSFKEKVKLSTLTHIQQLFNKSIVNKSVVEKALIENSYQLPDTNMVLKIKKLKRENQLIHLLTLQDLSTELDEKENTAYNKLIRVLTHEIMNGMTPIISLTDSLLMSFTKEGGEAVDKEYVSEKMLVTNAKSLKIIYQQAQHLMNFTETYRSITKLPTPKIETIHVDKFLTQQLTSFQNRLHQQQVQTNIINVDKSEIVASFDTNLIGQCVNNIIKNALDAMENVSNPKLQITFQKKDQLIIHITNNGPMIPEEELKHIFVPFFTTKTSGDGIGLSLSKQIIRVHHGSLNVISTEEKTEFILKL</sequence>
<gene>
    <name evidence="10" type="ORF">HGP29_16480</name>
</gene>
<dbReference type="PRINTS" id="PR00344">
    <property type="entry name" value="BCTRLSENSOR"/>
</dbReference>
<evidence type="ECO:0000256" key="6">
    <source>
        <dbReference type="ARBA" id="ARBA00022840"/>
    </source>
</evidence>